<dbReference type="InterPro" id="IPR010916">
    <property type="entry name" value="TonB_box_CS"/>
</dbReference>
<dbReference type="InterPro" id="IPR012910">
    <property type="entry name" value="Plug_dom"/>
</dbReference>
<comment type="subcellular location">
    <subcellularLocation>
        <location evidence="1 10">Cell outer membrane</location>
        <topology evidence="1 10">Multi-pass membrane protein</topology>
    </subcellularLocation>
</comment>
<feature type="domain" description="TonB-dependent receptor plug" evidence="14">
    <location>
        <begin position="54"/>
        <end position="165"/>
    </location>
</feature>
<dbReference type="InterPro" id="IPR000531">
    <property type="entry name" value="Beta-barrel_TonB"/>
</dbReference>
<evidence type="ECO:0000259" key="14">
    <source>
        <dbReference type="Pfam" id="PF07715"/>
    </source>
</evidence>
<evidence type="ECO:0000313" key="15">
    <source>
        <dbReference type="EMBL" id="MFK7160674.1"/>
    </source>
</evidence>
<feature type="domain" description="TonB-dependent receptor-like beta-barrel" evidence="13">
    <location>
        <begin position="275"/>
        <end position="734"/>
    </location>
</feature>
<evidence type="ECO:0000256" key="1">
    <source>
        <dbReference type="ARBA" id="ARBA00004571"/>
    </source>
</evidence>
<keyword evidence="3 10" id="KW-1134">Transmembrane beta strand</keyword>
<evidence type="ECO:0000256" key="5">
    <source>
        <dbReference type="ARBA" id="ARBA00022729"/>
    </source>
</evidence>
<keyword evidence="7 11" id="KW-0798">TonB box</keyword>
<keyword evidence="6" id="KW-0406">Ion transport</keyword>
<dbReference type="InterPro" id="IPR036942">
    <property type="entry name" value="Beta-barrel_TonB_sf"/>
</dbReference>
<accession>A0ABW8PXR4</accession>
<dbReference type="Gene3D" id="2.170.130.10">
    <property type="entry name" value="TonB-dependent receptor, plug domain"/>
    <property type="match status" value="1"/>
</dbReference>
<proteinExistence type="inferred from homology"/>
<dbReference type="SUPFAM" id="SSF56935">
    <property type="entry name" value="Porins"/>
    <property type="match status" value="1"/>
</dbReference>
<dbReference type="Pfam" id="PF07715">
    <property type="entry name" value="Plug"/>
    <property type="match status" value="1"/>
</dbReference>
<sequence length="779" mass="86860">MPHAARFPSVLRPLSLALITLGLGYSLPSLANEPSQRVDTLVVTASGFEQKITAAPASISVITREELERRPYMTLLDAVRDLEGVDVGETRDKTGQGSISIRGMGGDYTLILINGRRQNNHGDIYPNDFGGNQFNHIPPLDAIERIEVIRGPAATLYGADAMGGVINIITRRDIENWNGSISFGRTYQTDRDYGDNITTDFYLAGPLLPGTLSMALRGSLYDRLASNPNYSPVTDPAGTEHQRNLGFGSGGRTVANTNLAGGFSLYWTPDERQRITLDYDTSEQSYDNASSQVGTLDSFESIWTARRINGQNGRVAPRVGYNDDQRFTRDQWGIAHDGNWGWADSQVSFSHISTHNHGRTLPFTIDERNQLQEMYDGTGAYAGLSEDERKALAEDTFLPRPDRKMESREYRLDAMLTSQIANHQLIVGGQITRGELEDGVFGMYGGNYQAGEVQEHHHWSIFAENSWFITDSLSLTGGLRYDHHDVFGGQTSPRLYAVYSLSDEWTVKGGISTGYKTPKTTDLFPGIRGFGGQGTGPWAGNPELQPETSVNREIALYYDSFQGHSFNITFFQTDFEDKISGGGDAIPPCEIAAAGQRCADVGTGWADLYPSFSQSHNIDRVDLEGVEVAGRLRLPYDLSLRANYTYTDSEQKTGNQAGRPLNNTARHMANASLEWQASDRLNLNLSLESRSKRYRGWDTERDQAIYFKDYEVFHLGATYQLADNITLHGRVNNLFDRDFTSYQTQFTDNGDGTYTPSYRDDYNNKDSRRNFWIGVNLSF</sequence>
<evidence type="ECO:0000256" key="12">
    <source>
        <dbReference type="RuleBase" id="RU003357"/>
    </source>
</evidence>
<gene>
    <name evidence="15" type="ORF">V6U78_06450</name>
</gene>
<keyword evidence="16" id="KW-1185">Reference proteome</keyword>
<dbReference type="PROSITE" id="PS00430">
    <property type="entry name" value="TONB_DEPENDENT_REC_1"/>
    <property type="match status" value="1"/>
</dbReference>
<organism evidence="15 16">
    <name type="scientific">Marinospirillum alkalitolerans</name>
    <dbReference type="NCBI Taxonomy" id="3123374"/>
    <lineage>
        <taxon>Bacteria</taxon>
        <taxon>Pseudomonadati</taxon>
        <taxon>Pseudomonadota</taxon>
        <taxon>Gammaproteobacteria</taxon>
        <taxon>Oceanospirillales</taxon>
        <taxon>Oceanospirillaceae</taxon>
        <taxon>Marinospirillum</taxon>
    </lineage>
</organism>
<keyword evidence="9 10" id="KW-0998">Cell outer membrane</keyword>
<evidence type="ECO:0000259" key="13">
    <source>
        <dbReference type="Pfam" id="PF00593"/>
    </source>
</evidence>
<evidence type="ECO:0000256" key="10">
    <source>
        <dbReference type="PROSITE-ProRule" id="PRU01360"/>
    </source>
</evidence>
<protein>
    <submittedName>
        <fullName evidence="15">TonB-dependent receptor</fullName>
    </submittedName>
</protein>
<dbReference type="PROSITE" id="PS52016">
    <property type="entry name" value="TONB_DEPENDENT_REC_3"/>
    <property type="match status" value="1"/>
</dbReference>
<dbReference type="PANTHER" id="PTHR30069">
    <property type="entry name" value="TONB-DEPENDENT OUTER MEMBRANE RECEPTOR"/>
    <property type="match status" value="1"/>
</dbReference>
<keyword evidence="2 10" id="KW-0813">Transport</keyword>
<dbReference type="Pfam" id="PF00593">
    <property type="entry name" value="TonB_dep_Rec_b-barrel"/>
    <property type="match status" value="1"/>
</dbReference>
<evidence type="ECO:0000256" key="11">
    <source>
        <dbReference type="PROSITE-ProRule" id="PRU10143"/>
    </source>
</evidence>
<dbReference type="InterPro" id="IPR039426">
    <property type="entry name" value="TonB-dep_rcpt-like"/>
</dbReference>
<keyword evidence="5" id="KW-0732">Signal</keyword>
<evidence type="ECO:0000256" key="6">
    <source>
        <dbReference type="ARBA" id="ARBA00023065"/>
    </source>
</evidence>
<dbReference type="PANTHER" id="PTHR30069:SF53">
    <property type="entry name" value="COLICIN I RECEPTOR-RELATED"/>
    <property type="match status" value="1"/>
</dbReference>
<evidence type="ECO:0000256" key="3">
    <source>
        <dbReference type="ARBA" id="ARBA00022452"/>
    </source>
</evidence>
<dbReference type="Gene3D" id="2.40.170.20">
    <property type="entry name" value="TonB-dependent receptor, beta-barrel domain"/>
    <property type="match status" value="1"/>
</dbReference>
<evidence type="ECO:0000256" key="2">
    <source>
        <dbReference type="ARBA" id="ARBA00022448"/>
    </source>
</evidence>
<evidence type="ECO:0000256" key="9">
    <source>
        <dbReference type="ARBA" id="ARBA00023237"/>
    </source>
</evidence>
<comment type="caution">
    <text evidence="15">The sequence shown here is derived from an EMBL/GenBank/DDBJ whole genome shotgun (WGS) entry which is preliminary data.</text>
</comment>
<dbReference type="EMBL" id="JBANFI010000003">
    <property type="protein sequence ID" value="MFK7160674.1"/>
    <property type="molecule type" value="Genomic_DNA"/>
</dbReference>
<feature type="short sequence motif" description="TonB box" evidence="11">
    <location>
        <begin position="40"/>
        <end position="46"/>
    </location>
</feature>
<comment type="similarity">
    <text evidence="10 12">Belongs to the TonB-dependent receptor family.</text>
</comment>
<dbReference type="RefSeq" id="WP_405338610.1">
    <property type="nucleotide sequence ID" value="NZ_JBANFI010000003.1"/>
</dbReference>
<evidence type="ECO:0000256" key="4">
    <source>
        <dbReference type="ARBA" id="ARBA00022692"/>
    </source>
</evidence>
<reference evidence="15 16" key="1">
    <citation type="submission" date="2024-02" db="EMBL/GenBank/DDBJ databases">
        <title>Marinospirillum sp. MEB 164 isolated from Lonar lake sediment.</title>
        <authorList>
            <person name="Joshi A."/>
            <person name="Thite S."/>
        </authorList>
    </citation>
    <scope>NUCLEOTIDE SEQUENCE [LARGE SCALE GENOMIC DNA]</scope>
    <source>
        <strain evidence="15 16">MEB164</strain>
    </source>
</reference>
<evidence type="ECO:0000313" key="16">
    <source>
        <dbReference type="Proteomes" id="UP001621714"/>
    </source>
</evidence>
<dbReference type="CDD" id="cd01347">
    <property type="entry name" value="ligand_gated_channel"/>
    <property type="match status" value="1"/>
</dbReference>
<keyword evidence="4 10" id="KW-0812">Transmembrane</keyword>
<evidence type="ECO:0000256" key="8">
    <source>
        <dbReference type="ARBA" id="ARBA00023136"/>
    </source>
</evidence>
<dbReference type="InterPro" id="IPR037066">
    <property type="entry name" value="Plug_dom_sf"/>
</dbReference>
<keyword evidence="15" id="KW-0675">Receptor</keyword>
<evidence type="ECO:0000256" key="7">
    <source>
        <dbReference type="ARBA" id="ARBA00023077"/>
    </source>
</evidence>
<dbReference type="Proteomes" id="UP001621714">
    <property type="component" value="Unassembled WGS sequence"/>
</dbReference>
<name>A0ABW8PXR4_9GAMM</name>
<keyword evidence="8 10" id="KW-0472">Membrane</keyword>